<evidence type="ECO:0000313" key="8">
    <source>
        <dbReference type="Proteomes" id="UP000250831"/>
    </source>
</evidence>
<accession>A0A363NZM1</accession>
<keyword evidence="4" id="KW-0472">Membrane</keyword>
<dbReference type="EMBL" id="QCXX01000001">
    <property type="protein sequence ID" value="PUV26138.1"/>
    <property type="molecule type" value="Genomic_DNA"/>
</dbReference>
<gene>
    <name evidence="7" type="ORF">DCO56_04025</name>
</gene>
<evidence type="ECO:0000313" key="7">
    <source>
        <dbReference type="EMBL" id="PUV26138.1"/>
    </source>
</evidence>
<proteinExistence type="inferred from homology"/>
<keyword evidence="8" id="KW-1185">Reference proteome</keyword>
<evidence type="ECO:0000259" key="6">
    <source>
        <dbReference type="Pfam" id="PF07980"/>
    </source>
</evidence>
<dbReference type="OrthoDB" id="629561at2"/>
<keyword evidence="5" id="KW-0998">Cell outer membrane</keyword>
<dbReference type="InterPro" id="IPR011990">
    <property type="entry name" value="TPR-like_helical_dom_sf"/>
</dbReference>
<dbReference type="Gene3D" id="1.25.40.390">
    <property type="match status" value="1"/>
</dbReference>
<organism evidence="7 8">
    <name type="scientific">Sphingobacterium athyrii</name>
    <dbReference type="NCBI Taxonomy" id="2152717"/>
    <lineage>
        <taxon>Bacteria</taxon>
        <taxon>Pseudomonadati</taxon>
        <taxon>Bacteroidota</taxon>
        <taxon>Sphingobacteriia</taxon>
        <taxon>Sphingobacteriales</taxon>
        <taxon>Sphingobacteriaceae</taxon>
        <taxon>Sphingobacterium</taxon>
    </lineage>
</organism>
<dbReference type="GO" id="GO:0009279">
    <property type="term" value="C:cell outer membrane"/>
    <property type="evidence" value="ECO:0007669"/>
    <property type="project" value="UniProtKB-SubCell"/>
</dbReference>
<reference evidence="7 8" key="1">
    <citation type="submission" date="2018-04" db="EMBL/GenBank/DDBJ databases">
        <title>Sphingobacterium sp. M46 Genome.</title>
        <authorList>
            <person name="Cheng J."/>
            <person name="Li Y."/>
        </authorList>
    </citation>
    <scope>NUCLEOTIDE SEQUENCE [LARGE SCALE GENOMIC DNA]</scope>
    <source>
        <strain evidence="7 8">M46</strain>
    </source>
</reference>
<comment type="subcellular location">
    <subcellularLocation>
        <location evidence="1">Cell outer membrane</location>
    </subcellularLocation>
</comment>
<sequence length="65" mass="7437">MLYLAKLINLKLGSEILLENGNKGNVIINSHIKKAFDETKDYLYPIPVQELQLNRNLKQNPGWGN</sequence>
<evidence type="ECO:0000256" key="1">
    <source>
        <dbReference type="ARBA" id="ARBA00004442"/>
    </source>
</evidence>
<protein>
    <recommendedName>
        <fullName evidence="6">RagB/SusD domain-containing protein</fullName>
    </recommendedName>
</protein>
<dbReference type="InterPro" id="IPR012944">
    <property type="entry name" value="SusD_RagB_dom"/>
</dbReference>
<comment type="similarity">
    <text evidence="2">Belongs to the SusD family.</text>
</comment>
<dbReference type="Pfam" id="PF07980">
    <property type="entry name" value="SusD_RagB"/>
    <property type="match status" value="1"/>
</dbReference>
<name>A0A363NZM1_9SPHI</name>
<dbReference type="SUPFAM" id="SSF48452">
    <property type="entry name" value="TPR-like"/>
    <property type="match status" value="1"/>
</dbReference>
<dbReference type="AlphaFoldDB" id="A0A363NZM1"/>
<evidence type="ECO:0000256" key="5">
    <source>
        <dbReference type="ARBA" id="ARBA00023237"/>
    </source>
</evidence>
<dbReference type="Proteomes" id="UP000250831">
    <property type="component" value="Unassembled WGS sequence"/>
</dbReference>
<keyword evidence="3" id="KW-0732">Signal</keyword>
<evidence type="ECO:0000256" key="3">
    <source>
        <dbReference type="ARBA" id="ARBA00022729"/>
    </source>
</evidence>
<evidence type="ECO:0000256" key="4">
    <source>
        <dbReference type="ARBA" id="ARBA00023136"/>
    </source>
</evidence>
<evidence type="ECO:0000256" key="2">
    <source>
        <dbReference type="ARBA" id="ARBA00006275"/>
    </source>
</evidence>
<comment type="caution">
    <text evidence="7">The sequence shown here is derived from an EMBL/GenBank/DDBJ whole genome shotgun (WGS) entry which is preliminary data.</text>
</comment>
<feature type="domain" description="RagB/SusD" evidence="6">
    <location>
        <begin position="23"/>
        <end position="63"/>
    </location>
</feature>